<sequence>MTLLDKVVRAMERIAPLALAESAWDNVGVLLEAPLPRPGATRVFLTNDLTAPVLAEAQADPAVGVIVAYHPFLFSSFKRITLDNPKQAIALRCAAAGISVYSPHTALDSCMNGVNDWLASGLGTGAVSVIKPRADVIEGQEGAGLGRVMSLDTPVSLQTLVGRVKEHLKLEHVRLAKAPRHTTEPIRTIAICAGSGNSVVSSVDADVYLTGEMGHHEALAALERQTSVILCEHSNTERGYLHSELAVRLQQTLREQGMEEASVVCSQVDRDPLQIV</sequence>
<comment type="similarity">
    <text evidence="1">Belongs to the GTP cyclohydrolase I type 2/NIF3 family.</text>
</comment>
<keyword evidence="3" id="KW-0378">Hydrolase</keyword>
<dbReference type="Gene3D" id="3.40.1390.30">
    <property type="entry name" value="NIF3 (NGG1p interacting factor 3)-like"/>
    <property type="match status" value="1"/>
</dbReference>
<dbReference type="EMBL" id="KZ989598">
    <property type="protein sequence ID" value="RKP25839.1"/>
    <property type="molecule type" value="Genomic_DNA"/>
</dbReference>
<evidence type="ECO:0000256" key="1">
    <source>
        <dbReference type="ARBA" id="ARBA00006964"/>
    </source>
</evidence>
<dbReference type="InterPro" id="IPR036069">
    <property type="entry name" value="DUF34/NIF3_sf"/>
</dbReference>
<keyword evidence="4" id="KW-1185">Reference proteome</keyword>
<dbReference type="Proteomes" id="UP000278143">
    <property type="component" value="Unassembled WGS sequence"/>
</dbReference>
<dbReference type="PANTHER" id="PTHR13799">
    <property type="entry name" value="NGG1 INTERACTING FACTOR 3"/>
    <property type="match status" value="1"/>
</dbReference>
<dbReference type="Pfam" id="PF01784">
    <property type="entry name" value="DUF34_NIF3"/>
    <property type="match status" value="1"/>
</dbReference>
<feature type="binding site" evidence="2">
    <location>
        <position position="233"/>
    </location>
    <ligand>
        <name>a divalent metal cation</name>
        <dbReference type="ChEBI" id="CHEBI:60240"/>
        <label>1</label>
    </ligand>
</feature>
<reference evidence="4" key="1">
    <citation type="journal article" date="2018" name="Nat. Microbiol.">
        <title>Leveraging single-cell genomics to expand the fungal tree of life.</title>
        <authorList>
            <person name="Ahrendt S.R."/>
            <person name="Quandt C.A."/>
            <person name="Ciobanu D."/>
            <person name="Clum A."/>
            <person name="Salamov A."/>
            <person name="Andreopoulos B."/>
            <person name="Cheng J.F."/>
            <person name="Woyke T."/>
            <person name="Pelin A."/>
            <person name="Henrissat B."/>
            <person name="Reynolds N.K."/>
            <person name="Benny G.L."/>
            <person name="Smith M.E."/>
            <person name="James T.Y."/>
            <person name="Grigoriev I.V."/>
        </authorList>
    </citation>
    <scope>NUCLEOTIDE SEQUENCE [LARGE SCALE GENOMIC DNA]</scope>
    <source>
        <strain evidence="4">Benny S71-1</strain>
    </source>
</reference>
<organism evidence="3 4">
    <name type="scientific">Syncephalis pseudoplumigaleata</name>
    <dbReference type="NCBI Taxonomy" id="1712513"/>
    <lineage>
        <taxon>Eukaryota</taxon>
        <taxon>Fungi</taxon>
        <taxon>Fungi incertae sedis</taxon>
        <taxon>Zoopagomycota</taxon>
        <taxon>Zoopagomycotina</taxon>
        <taxon>Zoopagomycetes</taxon>
        <taxon>Zoopagales</taxon>
        <taxon>Piptocephalidaceae</taxon>
        <taxon>Syncephalis</taxon>
    </lineage>
</organism>
<dbReference type="NCBIfam" id="TIGR00486">
    <property type="entry name" value="YbgI_SA1388"/>
    <property type="match status" value="1"/>
</dbReference>
<gene>
    <name evidence="3" type="ORF">SYNPS1DRAFT_15074</name>
</gene>
<accession>A0A4V1J1Q1</accession>
<proteinExistence type="inferred from homology"/>
<dbReference type="SUPFAM" id="SSF102705">
    <property type="entry name" value="NIF3 (NGG1p interacting factor 3)-like"/>
    <property type="match status" value="1"/>
</dbReference>
<feature type="binding site" evidence="2">
    <location>
        <position position="237"/>
    </location>
    <ligand>
        <name>a divalent metal cation</name>
        <dbReference type="ChEBI" id="CHEBI:60240"/>
        <label>1</label>
    </ligand>
</feature>
<dbReference type="OrthoDB" id="3345469at2759"/>
<feature type="binding site" evidence="2">
    <location>
        <position position="108"/>
    </location>
    <ligand>
        <name>a divalent metal cation</name>
        <dbReference type="ChEBI" id="CHEBI:60240"/>
        <label>1</label>
    </ligand>
</feature>
<evidence type="ECO:0000313" key="3">
    <source>
        <dbReference type="EMBL" id="RKP25839.1"/>
    </source>
</evidence>
<dbReference type="PANTHER" id="PTHR13799:SF13">
    <property type="entry name" value="NIF3-LIKE PROTEIN 1"/>
    <property type="match status" value="1"/>
</dbReference>
<dbReference type="GO" id="GO:0046872">
    <property type="term" value="F:metal ion binding"/>
    <property type="evidence" value="ECO:0007669"/>
    <property type="project" value="UniProtKB-KW"/>
</dbReference>
<dbReference type="InterPro" id="IPR002678">
    <property type="entry name" value="DUF34/NIF3"/>
</dbReference>
<dbReference type="AlphaFoldDB" id="A0A4V1J1Q1"/>
<evidence type="ECO:0000313" key="4">
    <source>
        <dbReference type="Proteomes" id="UP000278143"/>
    </source>
</evidence>
<protein>
    <submittedName>
        <fullName evidence="3">GTP cyclohydrolase 1 type 2/Nif3</fullName>
    </submittedName>
</protein>
<evidence type="ECO:0000256" key="2">
    <source>
        <dbReference type="PIRSR" id="PIRSR602678-1"/>
    </source>
</evidence>
<name>A0A4V1J1Q1_9FUNG</name>
<dbReference type="GO" id="GO:0016787">
    <property type="term" value="F:hydrolase activity"/>
    <property type="evidence" value="ECO:0007669"/>
    <property type="project" value="UniProtKB-KW"/>
</dbReference>
<dbReference type="FunFam" id="3.40.1390.30:FF:000001">
    <property type="entry name" value="GTP cyclohydrolase 1 type 2"/>
    <property type="match status" value="1"/>
</dbReference>
<dbReference type="GO" id="GO:0005739">
    <property type="term" value="C:mitochondrion"/>
    <property type="evidence" value="ECO:0007669"/>
    <property type="project" value="TreeGrafter"/>
</dbReference>
<keyword evidence="2" id="KW-0479">Metal-binding</keyword>
<feature type="binding site" evidence="2">
    <location>
        <position position="70"/>
    </location>
    <ligand>
        <name>a divalent metal cation</name>
        <dbReference type="ChEBI" id="CHEBI:60240"/>
        <label>1</label>
    </ligand>
</feature>